<evidence type="ECO:0000256" key="1">
    <source>
        <dbReference type="SAM" id="Coils"/>
    </source>
</evidence>
<sequence length="138" mass="15101">MDFNERIESLFEEYQRQRNSLTEMQQKMRALTATATSPRREVTVTVGQNGVLTDIKFPTSAHKRLTPADLAEVILTAYAEAKEDVTAQAAAVLAPMLPDGTDARALVDGTAGTDAYLPAHPRMATSVREMLGLGRQPR</sequence>
<dbReference type="Pfam" id="PF02575">
    <property type="entry name" value="YbaB_DNA_bd"/>
    <property type="match status" value="1"/>
</dbReference>
<evidence type="ECO:0000313" key="2">
    <source>
        <dbReference type="EMBL" id="TDO33094.1"/>
    </source>
</evidence>
<gene>
    <name evidence="2" type="ORF">C8E87_8577</name>
</gene>
<dbReference type="InterPro" id="IPR036894">
    <property type="entry name" value="YbaB-like_sf"/>
</dbReference>
<dbReference type="GO" id="GO:0003677">
    <property type="term" value="F:DNA binding"/>
    <property type="evidence" value="ECO:0007669"/>
    <property type="project" value="UniProtKB-KW"/>
</dbReference>
<name>A0A4R6JBJ0_9ACTN</name>
<reference evidence="2 3" key="1">
    <citation type="submission" date="2019-03" db="EMBL/GenBank/DDBJ databases">
        <title>Sequencing the genomes of 1000 actinobacteria strains.</title>
        <authorList>
            <person name="Klenk H.-P."/>
        </authorList>
    </citation>
    <scope>NUCLEOTIDE SEQUENCE [LARGE SCALE GENOMIC DNA]</scope>
    <source>
        <strain evidence="2 3">DSM 43805</strain>
    </source>
</reference>
<accession>A0A4R6JBJ0</accession>
<dbReference type="Gene3D" id="3.30.1310.10">
    <property type="entry name" value="Nucleoid-associated protein YbaB-like domain"/>
    <property type="match status" value="1"/>
</dbReference>
<dbReference type="SUPFAM" id="SSF82607">
    <property type="entry name" value="YbaB-like"/>
    <property type="match status" value="1"/>
</dbReference>
<keyword evidence="3" id="KW-1185">Reference proteome</keyword>
<protein>
    <submittedName>
        <fullName evidence="2">DNA-binding protein YbaB</fullName>
    </submittedName>
</protein>
<organism evidence="2 3">
    <name type="scientific">Paractinoplanes brasiliensis</name>
    <dbReference type="NCBI Taxonomy" id="52695"/>
    <lineage>
        <taxon>Bacteria</taxon>
        <taxon>Bacillati</taxon>
        <taxon>Actinomycetota</taxon>
        <taxon>Actinomycetes</taxon>
        <taxon>Micromonosporales</taxon>
        <taxon>Micromonosporaceae</taxon>
        <taxon>Paractinoplanes</taxon>
    </lineage>
</organism>
<dbReference type="InterPro" id="IPR004401">
    <property type="entry name" value="YbaB/EbfC"/>
</dbReference>
<proteinExistence type="predicted"/>
<keyword evidence="1" id="KW-0175">Coiled coil</keyword>
<dbReference type="Proteomes" id="UP000294901">
    <property type="component" value="Unassembled WGS sequence"/>
</dbReference>
<dbReference type="RefSeq" id="WP_133878977.1">
    <property type="nucleotide sequence ID" value="NZ_BOMD01000050.1"/>
</dbReference>
<keyword evidence="2" id="KW-0238">DNA-binding</keyword>
<comment type="caution">
    <text evidence="2">The sequence shown here is derived from an EMBL/GenBank/DDBJ whole genome shotgun (WGS) entry which is preliminary data.</text>
</comment>
<dbReference type="AlphaFoldDB" id="A0A4R6JBJ0"/>
<dbReference type="EMBL" id="SNWR01000002">
    <property type="protein sequence ID" value="TDO33094.1"/>
    <property type="molecule type" value="Genomic_DNA"/>
</dbReference>
<dbReference type="OrthoDB" id="5118533at2"/>
<evidence type="ECO:0000313" key="3">
    <source>
        <dbReference type="Proteomes" id="UP000294901"/>
    </source>
</evidence>
<feature type="coiled-coil region" evidence="1">
    <location>
        <begin position="4"/>
        <end position="34"/>
    </location>
</feature>